<dbReference type="Gene3D" id="3.55.50.30">
    <property type="match status" value="1"/>
</dbReference>
<dbReference type="EMBL" id="AJWY01008251">
    <property type="protein sequence ID" value="EKC61744.1"/>
    <property type="molecule type" value="Genomic_DNA"/>
</dbReference>
<protein>
    <submittedName>
        <fullName evidence="1">Secretin and TonB</fullName>
    </submittedName>
</protein>
<feature type="non-terminal residue" evidence="1">
    <location>
        <position position="65"/>
    </location>
</feature>
<dbReference type="AlphaFoldDB" id="K1T256"/>
<name>K1T256_9ZZZZ</name>
<reference evidence="1" key="1">
    <citation type="journal article" date="2013" name="Environ. Microbiol.">
        <title>Microbiota from the distal guts of lean and obese adolescents exhibit partial functional redundancy besides clear differences in community structure.</title>
        <authorList>
            <person name="Ferrer M."/>
            <person name="Ruiz A."/>
            <person name="Lanza F."/>
            <person name="Haange S.B."/>
            <person name="Oberbach A."/>
            <person name="Till H."/>
            <person name="Bargiela R."/>
            <person name="Campoy C."/>
            <person name="Segura M.T."/>
            <person name="Richter M."/>
            <person name="von Bergen M."/>
            <person name="Seifert J."/>
            <person name="Suarez A."/>
        </authorList>
    </citation>
    <scope>NUCLEOTIDE SEQUENCE</scope>
</reference>
<accession>K1T256</accession>
<gene>
    <name evidence="1" type="ORF">LEA_12194</name>
</gene>
<organism evidence="1">
    <name type="scientific">human gut metagenome</name>
    <dbReference type="NCBI Taxonomy" id="408170"/>
    <lineage>
        <taxon>unclassified sequences</taxon>
        <taxon>metagenomes</taxon>
        <taxon>organismal metagenomes</taxon>
    </lineage>
</organism>
<sequence>MCVVLLSASLHAQAQNKETRINLNIRNATLESFVKQLENATGFSFIYGEEVKLTHRITLEMKQKN</sequence>
<evidence type="ECO:0000313" key="1">
    <source>
        <dbReference type="EMBL" id="EKC61744.1"/>
    </source>
</evidence>
<proteinExistence type="predicted"/>
<comment type="caution">
    <text evidence="1">The sequence shown here is derived from an EMBL/GenBank/DDBJ whole genome shotgun (WGS) entry which is preliminary data.</text>
</comment>